<evidence type="ECO:0000259" key="7">
    <source>
        <dbReference type="PROSITE" id="PS50066"/>
    </source>
</evidence>
<dbReference type="GO" id="GO:0000987">
    <property type="term" value="F:cis-regulatory region sequence-specific DNA binding"/>
    <property type="evidence" value="ECO:0007669"/>
    <property type="project" value="InterPro"/>
</dbReference>
<dbReference type="InterPro" id="IPR036879">
    <property type="entry name" value="TF_MADSbox_sf"/>
</dbReference>
<feature type="compositionally biased region" description="Low complexity" evidence="6">
    <location>
        <begin position="215"/>
        <end position="227"/>
    </location>
</feature>
<evidence type="ECO:0000256" key="1">
    <source>
        <dbReference type="ARBA" id="ARBA00004123"/>
    </source>
</evidence>
<evidence type="ECO:0000256" key="3">
    <source>
        <dbReference type="ARBA" id="ARBA00023125"/>
    </source>
</evidence>
<accession>A0AA88A5N4</accession>
<dbReference type="PROSITE" id="PS50066">
    <property type="entry name" value="MADS_BOX_2"/>
    <property type="match status" value="1"/>
</dbReference>
<keyword evidence="9" id="KW-1185">Reference proteome</keyword>
<dbReference type="GO" id="GO:0045944">
    <property type="term" value="P:positive regulation of transcription by RNA polymerase II"/>
    <property type="evidence" value="ECO:0007669"/>
    <property type="project" value="InterPro"/>
</dbReference>
<dbReference type="GO" id="GO:0005634">
    <property type="term" value="C:nucleus"/>
    <property type="evidence" value="ECO:0007669"/>
    <property type="project" value="UniProtKB-SubCell"/>
</dbReference>
<keyword evidence="3" id="KW-0238">DNA-binding</keyword>
<sequence length="475" mass="51794">MRKKIKLAWIKNDASRKQSFKKRKQGLVKKVQELTTLCGVSAFIVIQGPGEEFPTVWPSPAVAHHLIERFYNVPEMERCKKMVSQESYLRERITKMKDQVEKLFRSNKERLTAYVMHGIAEGKPLSQFTMTELGSVLWLLEDKIKEIKRRLELYRQQPHGYNDQANIGGSSSLTLPPPTSEETTGHREFPWEYWVFRNPLGVQQMNPNGHNFLRGSSYSSSSSSSSSGGNGSGGGASSSLQANNGDFFRVWNNINGGNGVNQPYRNDNNFGFGEGASNNNVSANVGNKEVGLGYGYFGGGISTNVTNNVAGMRVSDMGLAQQVNFGGLPNNKEGIINQEMGFGSALQNPNFGQNIGFGGNNENFGFGVPSGQGNMEGNHINTTGVNIFQISNHNYINAENDAGNGVLGQAQENNVQGDVNIYGGNNGYGGGEIGSLIPDEYFLFPSNSSNVKINGANDAAENPAFDLGNFWPGHF</sequence>
<dbReference type="GO" id="GO:0046983">
    <property type="term" value="F:protein dimerization activity"/>
    <property type="evidence" value="ECO:0007669"/>
    <property type="project" value="InterPro"/>
</dbReference>
<gene>
    <name evidence="8" type="ORF">TIFTF001_008804</name>
</gene>
<name>A0AA88A5N4_FICCA</name>
<feature type="domain" description="MADS-box" evidence="7">
    <location>
        <begin position="1"/>
        <end position="46"/>
    </location>
</feature>
<keyword evidence="2" id="KW-0805">Transcription regulation</keyword>
<dbReference type="GO" id="GO:0000981">
    <property type="term" value="F:DNA-binding transcription factor activity, RNA polymerase II-specific"/>
    <property type="evidence" value="ECO:0007669"/>
    <property type="project" value="InterPro"/>
</dbReference>
<dbReference type="InterPro" id="IPR002100">
    <property type="entry name" value="TF_MADSbox"/>
</dbReference>
<dbReference type="FunFam" id="3.40.1810.10:FF:000024">
    <property type="entry name" value="Agamous-like MADS-box protein AGL80"/>
    <property type="match status" value="1"/>
</dbReference>
<dbReference type="PANTHER" id="PTHR48019">
    <property type="entry name" value="SERUM RESPONSE FACTOR HOMOLOG"/>
    <property type="match status" value="1"/>
</dbReference>
<keyword evidence="5" id="KW-0539">Nucleus</keyword>
<evidence type="ECO:0000256" key="5">
    <source>
        <dbReference type="ARBA" id="ARBA00023242"/>
    </source>
</evidence>
<protein>
    <recommendedName>
        <fullName evidence="7">MADS-box domain-containing protein</fullName>
    </recommendedName>
</protein>
<evidence type="ECO:0000313" key="9">
    <source>
        <dbReference type="Proteomes" id="UP001187192"/>
    </source>
</evidence>
<dbReference type="AlphaFoldDB" id="A0AA88A5N4"/>
<evidence type="ECO:0000256" key="4">
    <source>
        <dbReference type="ARBA" id="ARBA00023163"/>
    </source>
</evidence>
<dbReference type="CDD" id="cd00266">
    <property type="entry name" value="MADS_SRF_like"/>
    <property type="match status" value="1"/>
</dbReference>
<evidence type="ECO:0000256" key="6">
    <source>
        <dbReference type="SAM" id="MobiDB-lite"/>
    </source>
</evidence>
<dbReference type="SMART" id="SM00432">
    <property type="entry name" value="MADS"/>
    <property type="match status" value="1"/>
</dbReference>
<organism evidence="8 9">
    <name type="scientific">Ficus carica</name>
    <name type="common">Common fig</name>
    <dbReference type="NCBI Taxonomy" id="3494"/>
    <lineage>
        <taxon>Eukaryota</taxon>
        <taxon>Viridiplantae</taxon>
        <taxon>Streptophyta</taxon>
        <taxon>Embryophyta</taxon>
        <taxon>Tracheophyta</taxon>
        <taxon>Spermatophyta</taxon>
        <taxon>Magnoliopsida</taxon>
        <taxon>eudicotyledons</taxon>
        <taxon>Gunneridae</taxon>
        <taxon>Pentapetalae</taxon>
        <taxon>rosids</taxon>
        <taxon>fabids</taxon>
        <taxon>Rosales</taxon>
        <taxon>Moraceae</taxon>
        <taxon>Ficeae</taxon>
        <taxon>Ficus</taxon>
    </lineage>
</organism>
<feature type="region of interest" description="Disordered" evidence="6">
    <location>
        <begin position="206"/>
        <end position="238"/>
    </location>
</feature>
<evidence type="ECO:0000313" key="8">
    <source>
        <dbReference type="EMBL" id="GMN39583.1"/>
    </source>
</evidence>
<dbReference type="SUPFAM" id="SSF55455">
    <property type="entry name" value="SRF-like"/>
    <property type="match status" value="1"/>
</dbReference>
<dbReference type="Proteomes" id="UP001187192">
    <property type="component" value="Unassembled WGS sequence"/>
</dbReference>
<feature type="region of interest" description="Disordered" evidence="6">
    <location>
        <begin position="160"/>
        <end position="186"/>
    </location>
</feature>
<dbReference type="PRINTS" id="PR00404">
    <property type="entry name" value="MADSDOMAIN"/>
</dbReference>
<dbReference type="InterPro" id="IPR050142">
    <property type="entry name" value="MADS-box/MEF2_TF"/>
</dbReference>
<keyword evidence="4" id="KW-0804">Transcription</keyword>
<comment type="caution">
    <text evidence="8">The sequence shown here is derived from an EMBL/GenBank/DDBJ whole genome shotgun (WGS) entry which is preliminary data.</text>
</comment>
<dbReference type="EMBL" id="BTGU01000009">
    <property type="protein sequence ID" value="GMN39583.1"/>
    <property type="molecule type" value="Genomic_DNA"/>
</dbReference>
<reference evidence="8" key="1">
    <citation type="submission" date="2023-07" db="EMBL/GenBank/DDBJ databases">
        <title>draft genome sequence of fig (Ficus carica).</title>
        <authorList>
            <person name="Takahashi T."/>
            <person name="Nishimura K."/>
        </authorList>
    </citation>
    <scope>NUCLEOTIDE SEQUENCE</scope>
</reference>
<dbReference type="InterPro" id="IPR033897">
    <property type="entry name" value="SRF-like_MADS-box"/>
</dbReference>
<comment type="subcellular location">
    <subcellularLocation>
        <location evidence="1">Nucleus</location>
    </subcellularLocation>
</comment>
<evidence type="ECO:0000256" key="2">
    <source>
        <dbReference type="ARBA" id="ARBA00023015"/>
    </source>
</evidence>
<dbReference type="Pfam" id="PF00319">
    <property type="entry name" value="SRF-TF"/>
    <property type="match status" value="1"/>
</dbReference>
<proteinExistence type="predicted"/>
<dbReference type="Gene3D" id="3.40.1810.10">
    <property type="entry name" value="Transcription factor, MADS-box"/>
    <property type="match status" value="1"/>
</dbReference>